<organism evidence="2 3">
    <name type="scientific">Molossus molossus</name>
    <name type="common">Pallas' mastiff bat</name>
    <name type="synonym">Vespertilio molossus</name>
    <dbReference type="NCBI Taxonomy" id="27622"/>
    <lineage>
        <taxon>Eukaryota</taxon>
        <taxon>Metazoa</taxon>
        <taxon>Chordata</taxon>
        <taxon>Craniata</taxon>
        <taxon>Vertebrata</taxon>
        <taxon>Euteleostomi</taxon>
        <taxon>Mammalia</taxon>
        <taxon>Eutheria</taxon>
        <taxon>Laurasiatheria</taxon>
        <taxon>Chiroptera</taxon>
        <taxon>Yangochiroptera</taxon>
        <taxon>Molossidae</taxon>
        <taxon>Molossus</taxon>
    </lineage>
</organism>
<sequence>MHFLKCVGFIPPLVKNINGFANMQETGWFSWSFPLPGTSSVRSKATKNPPPRLLQPSVWGTLPDPDRGRGTSGNCAPGARQRRPVKRRLSRAVGRIAGALVLTEGKERKIEAKKIISKVLFAAVKRLLFISDFLIFHYKGKIIE</sequence>
<reference evidence="2 3" key="1">
    <citation type="journal article" date="2020" name="Nature">
        <title>Six reference-quality genomes reveal evolution of bat adaptations.</title>
        <authorList>
            <person name="Jebb D."/>
            <person name="Huang Z."/>
            <person name="Pippel M."/>
            <person name="Hughes G.M."/>
            <person name="Lavrichenko K."/>
            <person name="Devanna P."/>
            <person name="Winkler S."/>
            <person name="Jermiin L.S."/>
            <person name="Skirmuntt E.C."/>
            <person name="Katzourakis A."/>
            <person name="Burkitt-Gray L."/>
            <person name="Ray D.A."/>
            <person name="Sullivan K.A.M."/>
            <person name="Roscito J.G."/>
            <person name="Kirilenko B.M."/>
            <person name="Davalos L.M."/>
            <person name="Corthals A.P."/>
            <person name="Power M.L."/>
            <person name="Jones G."/>
            <person name="Ransome R.D."/>
            <person name="Dechmann D.K.N."/>
            <person name="Locatelli A.G."/>
            <person name="Puechmaille S.J."/>
            <person name="Fedrigo O."/>
            <person name="Jarvis E.D."/>
            <person name="Hiller M."/>
            <person name="Vernes S.C."/>
            <person name="Myers E.W."/>
            <person name="Teeling E.C."/>
        </authorList>
    </citation>
    <scope>NUCLEOTIDE SEQUENCE [LARGE SCALE GENOMIC DNA]</scope>
    <source>
        <strain evidence="2">MMolMol1</strain>
        <tissue evidence="2">Muscle</tissue>
    </source>
</reference>
<feature type="region of interest" description="Disordered" evidence="1">
    <location>
        <begin position="59"/>
        <end position="81"/>
    </location>
</feature>
<dbReference type="InParanoid" id="A0A7J8JXY2"/>
<keyword evidence="3" id="KW-1185">Reference proteome</keyword>
<gene>
    <name evidence="2" type="ORF">HJG59_007995</name>
</gene>
<proteinExistence type="predicted"/>
<name>A0A7J8JXY2_MOLMO</name>
<evidence type="ECO:0000313" key="3">
    <source>
        <dbReference type="Proteomes" id="UP000550707"/>
    </source>
</evidence>
<dbReference type="Proteomes" id="UP000550707">
    <property type="component" value="Unassembled WGS sequence"/>
</dbReference>
<dbReference type="AlphaFoldDB" id="A0A7J8JXY2"/>
<dbReference type="EMBL" id="JACASF010000001">
    <property type="protein sequence ID" value="KAF6500982.1"/>
    <property type="molecule type" value="Genomic_DNA"/>
</dbReference>
<evidence type="ECO:0000313" key="2">
    <source>
        <dbReference type="EMBL" id="KAF6500982.1"/>
    </source>
</evidence>
<protein>
    <submittedName>
        <fullName evidence="2">Uncharacterized protein</fullName>
    </submittedName>
</protein>
<comment type="caution">
    <text evidence="2">The sequence shown here is derived from an EMBL/GenBank/DDBJ whole genome shotgun (WGS) entry which is preliminary data.</text>
</comment>
<accession>A0A7J8JXY2</accession>
<evidence type="ECO:0000256" key="1">
    <source>
        <dbReference type="SAM" id="MobiDB-lite"/>
    </source>
</evidence>